<evidence type="ECO:0000256" key="1">
    <source>
        <dbReference type="SAM" id="MobiDB-lite"/>
    </source>
</evidence>
<gene>
    <name evidence="2" type="ORF">MDA_GLEAN10009840</name>
</gene>
<feature type="compositionally biased region" description="Acidic residues" evidence="1">
    <location>
        <begin position="93"/>
        <end position="114"/>
    </location>
</feature>
<name>L5M1A1_MYODS</name>
<dbReference type="Proteomes" id="UP000010556">
    <property type="component" value="Unassembled WGS sequence"/>
</dbReference>
<accession>L5M1A1</accession>
<organism evidence="2 3">
    <name type="scientific">Myotis davidii</name>
    <name type="common">David's myotis</name>
    <dbReference type="NCBI Taxonomy" id="225400"/>
    <lineage>
        <taxon>Eukaryota</taxon>
        <taxon>Metazoa</taxon>
        <taxon>Chordata</taxon>
        <taxon>Craniata</taxon>
        <taxon>Vertebrata</taxon>
        <taxon>Euteleostomi</taxon>
        <taxon>Mammalia</taxon>
        <taxon>Eutheria</taxon>
        <taxon>Laurasiatheria</taxon>
        <taxon>Chiroptera</taxon>
        <taxon>Yangochiroptera</taxon>
        <taxon>Vespertilionidae</taxon>
        <taxon>Myotis</taxon>
    </lineage>
</organism>
<protein>
    <submittedName>
        <fullName evidence="2">Nucleolar pre-ribosomal-associated protein 1</fullName>
    </submittedName>
</protein>
<proteinExistence type="predicted"/>
<dbReference type="AlphaFoldDB" id="L5M1A1"/>
<reference evidence="3" key="1">
    <citation type="journal article" date="2013" name="Science">
        <title>Comparative analysis of bat genomes provides insight into the evolution of flight and immunity.</title>
        <authorList>
            <person name="Zhang G."/>
            <person name="Cowled C."/>
            <person name="Shi Z."/>
            <person name="Huang Z."/>
            <person name="Bishop-Lilly K.A."/>
            <person name="Fang X."/>
            <person name="Wynne J.W."/>
            <person name="Xiong Z."/>
            <person name="Baker M.L."/>
            <person name="Zhao W."/>
            <person name="Tachedjian M."/>
            <person name="Zhu Y."/>
            <person name="Zhou P."/>
            <person name="Jiang X."/>
            <person name="Ng J."/>
            <person name="Yang L."/>
            <person name="Wu L."/>
            <person name="Xiao J."/>
            <person name="Feng Y."/>
            <person name="Chen Y."/>
            <person name="Sun X."/>
            <person name="Zhang Y."/>
            <person name="Marsh G.A."/>
            <person name="Crameri G."/>
            <person name="Broder C.C."/>
            <person name="Frey K.G."/>
            <person name="Wang L.F."/>
            <person name="Wang J."/>
        </authorList>
    </citation>
    <scope>NUCLEOTIDE SEQUENCE [LARGE SCALE GENOMIC DNA]</scope>
</reference>
<keyword evidence="3" id="KW-1185">Reference proteome</keyword>
<dbReference type="EMBL" id="KB105644">
    <property type="protein sequence ID" value="ELK32092.1"/>
    <property type="molecule type" value="Genomic_DNA"/>
</dbReference>
<feature type="region of interest" description="Disordered" evidence="1">
    <location>
        <begin position="79"/>
        <end position="158"/>
    </location>
</feature>
<evidence type="ECO:0000313" key="2">
    <source>
        <dbReference type="EMBL" id="ELK32092.1"/>
    </source>
</evidence>
<sequence length="170" mass="18655">MDALKNRSLQGPPGTQESPKLLALHLVKEFLYVLLALAKHLRPPLASAHLTSFFGALDWVLRYRASVLQAFQDPGRFTVNETALSTVDKEEGAAEDEDEDEDEDEEEEEEEEWEGGEKGRLGQQLQLPLTDGAGLNHSVPSVGASGPEQGQSKASVISAWEQQLGERGCW</sequence>
<evidence type="ECO:0000313" key="3">
    <source>
        <dbReference type="Proteomes" id="UP000010556"/>
    </source>
</evidence>